<feature type="region of interest" description="Disordered" evidence="1">
    <location>
        <begin position="1"/>
        <end position="71"/>
    </location>
</feature>
<feature type="compositionally biased region" description="Basic and acidic residues" evidence="1">
    <location>
        <begin position="58"/>
        <end position="70"/>
    </location>
</feature>
<comment type="caution">
    <text evidence="2">The sequence shown here is derived from an EMBL/GenBank/DDBJ whole genome shotgun (WGS) entry which is preliminary data.</text>
</comment>
<evidence type="ECO:0000313" key="2">
    <source>
        <dbReference type="EMBL" id="GBG81198.1"/>
    </source>
</evidence>
<sequence length="457" mass="50236">MRARAEREGKEGRGGEGREMIDEGREGLPQRGGGGEGGEERGEKEEGEGMGNGMYIRNRRDESEEMEGAKKQRVFTTLHGEIQENSYKMLRFKFYVSEGVEQISGTTVLQNGGSGKEELLPPAEPNCSLSNSERRVLNELEAERDAALQRIAVLEAEAASQAKSLEDAMQRMKDQTALLEKMNEESALISMEKEKLAEELEGLQTRIDETEITKREALEQADGAREAAHAFSLKMAELEAKYFEAQTALEASVNEGLQKESVLKEELEETKALLASAEREKNALKSTVVEGSSKAAEELASLRAKAAELEGKLGASESRLARMAAESANARGGDGASSNRSRGFSSGRSQTTNALESLGLDAVREERLLWKSSKGQAGDLEGGTEPLLDHHRMRRLTKRGTSASSDGEGKESSVMDWIMRGRSKELFGFDEMRGTEPHIEVHKFHRLHNVQLSTVSQ</sequence>
<keyword evidence="3" id="KW-1185">Reference proteome</keyword>
<dbReference type="AlphaFoldDB" id="A0A388LFW7"/>
<reference evidence="2 3" key="1">
    <citation type="journal article" date="2018" name="Cell">
        <title>The Chara Genome: Secondary Complexity and Implications for Plant Terrestrialization.</title>
        <authorList>
            <person name="Nishiyama T."/>
            <person name="Sakayama H."/>
            <person name="Vries J.D."/>
            <person name="Buschmann H."/>
            <person name="Saint-Marcoux D."/>
            <person name="Ullrich K.K."/>
            <person name="Haas F.B."/>
            <person name="Vanderstraeten L."/>
            <person name="Becker D."/>
            <person name="Lang D."/>
            <person name="Vosolsobe S."/>
            <person name="Rombauts S."/>
            <person name="Wilhelmsson P.K.I."/>
            <person name="Janitza P."/>
            <person name="Kern R."/>
            <person name="Heyl A."/>
            <person name="Rumpler F."/>
            <person name="Villalobos L.I.A.C."/>
            <person name="Clay J.M."/>
            <person name="Skokan R."/>
            <person name="Toyoda A."/>
            <person name="Suzuki Y."/>
            <person name="Kagoshima H."/>
            <person name="Schijlen E."/>
            <person name="Tajeshwar N."/>
            <person name="Catarino B."/>
            <person name="Hetherington A.J."/>
            <person name="Saltykova A."/>
            <person name="Bonnot C."/>
            <person name="Breuninger H."/>
            <person name="Symeonidi A."/>
            <person name="Radhakrishnan G.V."/>
            <person name="Van Nieuwerburgh F."/>
            <person name="Deforce D."/>
            <person name="Chang C."/>
            <person name="Karol K.G."/>
            <person name="Hedrich R."/>
            <person name="Ulvskov P."/>
            <person name="Glockner G."/>
            <person name="Delwiche C.F."/>
            <person name="Petrasek J."/>
            <person name="Van de Peer Y."/>
            <person name="Friml J."/>
            <person name="Beilby M."/>
            <person name="Dolan L."/>
            <person name="Kohara Y."/>
            <person name="Sugano S."/>
            <person name="Fujiyama A."/>
            <person name="Delaux P.-M."/>
            <person name="Quint M."/>
            <person name="TheiBen G."/>
            <person name="Hagemann M."/>
            <person name="Harholt J."/>
            <person name="Dunand C."/>
            <person name="Zachgo S."/>
            <person name="Langdale J."/>
            <person name="Maumus F."/>
            <person name="Straeten D.V.D."/>
            <person name="Gould S.B."/>
            <person name="Rensing S.A."/>
        </authorList>
    </citation>
    <scope>NUCLEOTIDE SEQUENCE [LARGE SCALE GENOMIC DNA]</scope>
    <source>
        <strain evidence="2 3">S276</strain>
    </source>
</reference>
<evidence type="ECO:0000256" key="1">
    <source>
        <dbReference type="SAM" id="MobiDB-lite"/>
    </source>
</evidence>
<gene>
    <name evidence="2" type="ORF">CBR_g31871</name>
</gene>
<protein>
    <submittedName>
        <fullName evidence="2">Uncharacterized protein</fullName>
    </submittedName>
</protein>
<dbReference type="Proteomes" id="UP000265515">
    <property type="component" value="Unassembled WGS sequence"/>
</dbReference>
<organism evidence="2 3">
    <name type="scientific">Chara braunii</name>
    <name type="common">Braun's stonewort</name>
    <dbReference type="NCBI Taxonomy" id="69332"/>
    <lineage>
        <taxon>Eukaryota</taxon>
        <taxon>Viridiplantae</taxon>
        <taxon>Streptophyta</taxon>
        <taxon>Charophyceae</taxon>
        <taxon>Charales</taxon>
        <taxon>Characeae</taxon>
        <taxon>Chara</taxon>
    </lineage>
</organism>
<dbReference type="EMBL" id="BFEA01000367">
    <property type="protein sequence ID" value="GBG81198.1"/>
    <property type="molecule type" value="Genomic_DNA"/>
</dbReference>
<feature type="region of interest" description="Disordered" evidence="1">
    <location>
        <begin position="324"/>
        <end position="358"/>
    </location>
</feature>
<feature type="compositionally biased region" description="Low complexity" evidence="1">
    <location>
        <begin position="336"/>
        <end position="349"/>
    </location>
</feature>
<evidence type="ECO:0000313" key="3">
    <source>
        <dbReference type="Proteomes" id="UP000265515"/>
    </source>
</evidence>
<accession>A0A388LFW7</accession>
<name>A0A388LFW7_CHABU</name>
<dbReference type="Gramene" id="GBG81198">
    <property type="protein sequence ID" value="GBG81198"/>
    <property type="gene ID" value="CBR_g31871"/>
</dbReference>
<proteinExistence type="predicted"/>
<feature type="compositionally biased region" description="Basic and acidic residues" evidence="1">
    <location>
        <begin position="1"/>
        <end position="28"/>
    </location>
</feature>